<feature type="transmembrane region" description="Helical" evidence="1">
    <location>
        <begin position="129"/>
        <end position="149"/>
    </location>
</feature>
<feature type="transmembrane region" description="Helical" evidence="1">
    <location>
        <begin position="72"/>
        <end position="92"/>
    </location>
</feature>
<dbReference type="EMBL" id="ABVL01000006">
    <property type="protein sequence ID" value="EDY19946.1"/>
    <property type="molecule type" value="Genomic_DNA"/>
</dbReference>
<evidence type="ECO:0008006" key="4">
    <source>
        <dbReference type="Google" id="ProtNLM"/>
    </source>
</evidence>
<dbReference type="AlphaFoldDB" id="B4D0T4"/>
<feature type="transmembrane region" description="Helical" evidence="1">
    <location>
        <begin position="156"/>
        <end position="175"/>
    </location>
</feature>
<evidence type="ECO:0000313" key="3">
    <source>
        <dbReference type="Proteomes" id="UP000005824"/>
    </source>
</evidence>
<feature type="transmembrane region" description="Helical" evidence="1">
    <location>
        <begin position="29"/>
        <end position="60"/>
    </location>
</feature>
<feature type="transmembrane region" description="Helical" evidence="1">
    <location>
        <begin position="206"/>
        <end position="224"/>
    </location>
</feature>
<keyword evidence="1" id="KW-1133">Transmembrane helix</keyword>
<feature type="transmembrane region" description="Helical" evidence="1">
    <location>
        <begin position="181"/>
        <end position="199"/>
    </location>
</feature>
<name>B4D0T4_9BACT</name>
<comment type="caution">
    <text evidence="2">The sequence shown here is derived from an EMBL/GenBank/DDBJ whole genome shotgun (WGS) entry which is preliminary data.</text>
</comment>
<dbReference type="Proteomes" id="UP000005824">
    <property type="component" value="Unassembled WGS sequence"/>
</dbReference>
<keyword evidence="1" id="KW-0472">Membrane</keyword>
<dbReference type="STRING" id="497964.CfE428DRAFT_2535"/>
<gene>
    <name evidence="2" type="ORF">CfE428DRAFT_2535</name>
</gene>
<reference evidence="2 3" key="1">
    <citation type="journal article" date="2011" name="J. Bacteriol.">
        <title>Genome sequence of Chthoniobacter flavus Ellin428, an aerobic heterotrophic soil bacterium.</title>
        <authorList>
            <person name="Kant R."/>
            <person name="van Passel M.W."/>
            <person name="Palva A."/>
            <person name="Lucas S."/>
            <person name="Lapidus A."/>
            <person name="Glavina Del Rio T."/>
            <person name="Dalin E."/>
            <person name="Tice H."/>
            <person name="Bruce D."/>
            <person name="Goodwin L."/>
            <person name="Pitluck S."/>
            <person name="Larimer F.W."/>
            <person name="Land M.L."/>
            <person name="Hauser L."/>
            <person name="Sangwan P."/>
            <person name="de Vos W.M."/>
            <person name="Janssen P.H."/>
            <person name="Smidt H."/>
        </authorList>
    </citation>
    <scope>NUCLEOTIDE SEQUENCE [LARGE SCALE GENOMIC DNA]</scope>
    <source>
        <strain evidence="2 3">Ellin428</strain>
    </source>
</reference>
<proteinExistence type="predicted"/>
<keyword evidence="3" id="KW-1185">Reference proteome</keyword>
<accession>B4D0T4</accession>
<sequence>MDGIYGSCALFTLWTLVESLREKAHPGWLIAFGVSFACLVLAKENALFVGIATAVILLFGRFLGLSRGGFRHWSAAVLGGLAALTILCWAAGGFRTMLDVYLLFIVKVQNLPYAHETGRGPWYRYFVEFMLLTPVTFCFALGGIFLNLCGDRRTRVFLVFIVVTFVLMCNVRNGMNLRYTTIWEFPLCALAGAQLGVLADRFRRPVVALTVLAALLCAIDLRQYHRFFVAHSLIELAPEYLLRASEIIP</sequence>
<keyword evidence="1" id="KW-0812">Transmembrane</keyword>
<dbReference type="eggNOG" id="ENOG5034AAB">
    <property type="taxonomic scope" value="Bacteria"/>
</dbReference>
<evidence type="ECO:0000256" key="1">
    <source>
        <dbReference type="SAM" id="Phobius"/>
    </source>
</evidence>
<organism evidence="2 3">
    <name type="scientific">Chthoniobacter flavus Ellin428</name>
    <dbReference type="NCBI Taxonomy" id="497964"/>
    <lineage>
        <taxon>Bacteria</taxon>
        <taxon>Pseudomonadati</taxon>
        <taxon>Verrucomicrobiota</taxon>
        <taxon>Spartobacteria</taxon>
        <taxon>Chthoniobacterales</taxon>
        <taxon>Chthoniobacteraceae</taxon>
        <taxon>Chthoniobacter</taxon>
    </lineage>
</organism>
<evidence type="ECO:0000313" key="2">
    <source>
        <dbReference type="EMBL" id="EDY19946.1"/>
    </source>
</evidence>
<protein>
    <recommendedName>
        <fullName evidence="4">Glycosyltransferase RgtA/B/C/D-like domain-containing protein</fullName>
    </recommendedName>
</protein>
<dbReference type="InParanoid" id="B4D0T4"/>